<feature type="compositionally biased region" description="Low complexity" evidence="1">
    <location>
        <begin position="45"/>
        <end position="55"/>
    </location>
</feature>
<proteinExistence type="predicted"/>
<sequence>MVLNSHTPYDDPSDDEEEWEFLNSDDTTPNDLQLEVAEQPPPIAATPAAATNDTTIGLETTDDGSKHDVRSTDDEISNTEHSVAEEAAIMEDRSLGNRQDESETNSGASKAGRNNDVVSSEVIVEVEQQPLEEEDTSSVTSGGTPIRNREEEDSAPPPPQQQQQHTPNNTNDHPLRNTWNFLENTFQGIDNQHQLRRRTSNSVKHINQSMQSLFSNITDETQRVRDQADVHARNASTHVSQAASAARESISRANAEYKLSEKVATVAVIGGATLLALGNPRAGVTALAVAGASLAVGEITSTNYEESPHSREEYGLPEGVHID</sequence>
<protein>
    <submittedName>
        <fullName evidence="2">Uncharacterized protein</fullName>
    </submittedName>
</protein>
<feature type="compositionally biased region" description="Acidic residues" evidence="1">
    <location>
        <begin position="11"/>
        <end position="20"/>
    </location>
</feature>
<organism evidence="2">
    <name type="scientific">Skeletonema marinoi</name>
    <dbReference type="NCBI Taxonomy" id="267567"/>
    <lineage>
        <taxon>Eukaryota</taxon>
        <taxon>Sar</taxon>
        <taxon>Stramenopiles</taxon>
        <taxon>Ochrophyta</taxon>
        <taxon>Bacillariophyta</taxon>
        <taxon>Coscinodiscophyceae</taxon>
        <taxon>Thalassiosirophycidae</taxon>
        <taxon>Thalassiosirales</taxon>
        <taxon>Skeletonemataceae</taxon>
        <taxon>Skeletonema</taxon>
        <taxon>Skeletonema marinoi-dohrnii complex</taxon>
    </lineage>
</organism>
<dbReference type="AlphaFoldDB" id="A0A7S2LAD7"/>
<feature type="compositionally biased region" description="Basic and acidic residues" evidence="1">
    <location>
        <begin position="306"/>
        <end position="323"/>
    </location>
</feature>
<dbReference type="EMBL" id="HBGZ01014255">
    <property type="protein sequence ID" value="CAD9600638.1"/>
    <property type="molecule type" value="Transcribed_RNA"/>
</dbReference>
<feature type="compositionally biased region" description="Basic and acidic residues" evidence="1">
    <location>
        <begin position="90"/>
        <end position="101"/>
    </location>
</feature>
<evidence type="ECO:0000256" key="1">
    <source>
        <dbReference type="SAM" id="MobiDB-lite"/>
    </source>
</evidence>
<feature type="region of interest" description="Disordered" evidence="1">
    <location>
        <begin position="302"/>
        <end position="323"/>
    </location>
</feature>
<accession>A0A7S2LAD7</accession>
<reference evidence="2" key="1">
    <citation type="submission" date="2021-01" db="EMBL/GenBank/DDBJ databases">
        <authorList>
            <person name="Corre E."/>
            <person name="Pelletier E."/>
            <person name="Niang G."/>
            <person name="Scheremetjew M."/>
            <person name="Finn R."/>
            <person name="Kale V."/>
            <person name="Holt S."/>
            <person name="Cochrane G."/>
            <person name="Meng A."/>
            <person name="Brown T."/>
            <person name="Cohen L."/>
        </authorList>
    </citation>
    <scope>NUCLEOTIDE SEQUENCE</scope>
    <source>
        <strain evidence="2">SM1012Den-03</strain>
    </source>
</reference>
<evidence type="ECO:0000313" key="2">
    <source>
        <dbReference type="EMBL" id="CAD9600638.1"/>
    </source>
</evidence>
<feature type="compositionally biased region" description="Basic and acidic residues" evidence="1">
    <location>
        <begin position="63"/>
        <end position="73"/>
    </location>
</feature>
<feature type="compositionally biased region" description="Polar residues" evidence="1">
    <location>
        <begin position="165"/>
        <end position="177"/>
    </location>
</feature>
<feature type="region of interest" description="Disordered" evidence="1">
    <location>
        <begin position="1"/>
        <end position="177"/>
    </location>
</feature>
<name>A0A7S2LAD7_9STRA</name>
<gene>
    <name evidence="2" type="ORF">SMAR0320_LOCUS10199</name>
</gene>
<feature type="compositionally biased region" description="Low complexity" evidence="1">
    <location>
        <begin position="117"/>
        <end position="127"/>
    </location>
</feature>